<reference evidence="1 2" key="1">
    <citation type="submission" date="2018-05" db="EMBL/GenBank/DDBJ databases">
        <title>Comparative genomic sequence analysis between strain HN4 and CCM 8460T (Falsochrobactrum ovis) will provide more evidence to prove that HN4 is a new species of Falsochrobactrum.</title>
        <authorList>
            <person name="Lyu W."/>
            <person name="Sun L."/>
            <person name="Yao L."/>
        </authorList>
    </citation>
    <scope>NUCLEOTIDE SEQUENCE [LARGE SCALE GENOMIC DNA]</scope>
    <source>
        <strain evidence="1 2">HN4</strain>
    </source>
</reference>
<dbReference type="OrthoDB" id="6917259at2"/>
<protein>
    <submittedName>
        <fullName evidence="1">Uncharacterized protein</fullName>
    </submittedName>
</protein>
<evidence type="ECO:0000313" key="2">
    <source>
        <dbReference type="Proteomes" id="UP000245865"/>
    </source>
</evidence>
<dbReference type="EMBL" id="QGDB01000015">
    <property type="protein sequence ID" value="PWL16309.1"/>
    <property type="molecule type" value="Genomic_DNA"/>
</dbReference>
<dbReference type="Proteomes" id="UP000245865">
    <property type="component" value="Unassembled WGS sequence"/>
</dbReference>
<evidence type="ECO:0000313" key="1">
    <source>
        <dbReference type="EMBL" id="PWL16309.1"/>
    </source>
</evidence>
<comment type="caution">
    <text evidence="1">The sequence shown here is derived from an EMBL/GenBank/DDBJ whole genome shotgun (WGS) entry which is preliminary data.</text>
</comment>
<name>A0A316J662_9HYPH</name>
<sequence>MTDRCPANPDYEDHELAAVDLLQRHIPPASDHGAWIELLAKTLLPRASRLGDTFAETPSSALRHLLTAYTCNNGLLSDRRAKQYRQRVLSR</sequence>
<dbReference type="RefSeq" id="WP_109708079.1">
    <property type="nucleotide sequence ID" value="NZ_QGDB01000015.1"/>
</dbReference>
<accession>A0A316J662</accession>
<gene>
    <name evidence="1" type="ORF">DKP76_18255</name>
</gene>
<keyword evidence="2" id="KW-1185">Reference proteome</keyword>
<proteinExistence type="predicted"/>
<dbReference type="AlphaFoldDB" id="A0A316J662"/>
<organism evidence="1 2">
    <name type="scientific">Falsochrobactrum shanghaiense</name>
    <dbReference type="NCBI Taxonomy" id="2201899"/>
    <lineage>
        <taxon>Bacteria</taxon>
        <taxon>Pseudomonadati</taxon>
        <taxon>Pseudomonadota</taxon>
        <taxon>Alphaproteobacteria</taxon>
        <taxon>Hyphomicrobiales</taxon>
        <taxon>Brucellaceae</taxon>
        <taxon>Falsochrobactrum</taxon>
    </lineage>
</organism>